<dbReference type="GO" id="GO:0008270">
    <property type="term" value="F:zinc ion binding"/>
    <property type="evidence" value="ECO:0007669"/>
    <property type="project" value="UniProtKB-KW"/>
</dbReference>
<feature type="domain" description="RING-type" evidence="4">
    <location>
        <begin position="488"/>
        <end position="523"/>
    </location>
</feature>
<keyword evidence="6" id="KW-1185">Reference proteome</keyword>
<dbReference type="EMBL" id="KE124029">
    <property type="protein sequence ID" value="EPB84800.1"/>
    <property type="molecule type" value="Genomic_DNA"/>
</dbReference>
<feature type="compositionally biased region" description="Low complexity" evidence="3">
    <location>
        <begin position="27"/>
        <end position="39"/>
    </location>
</feature>
<keyword evidence="1" id="KW-0862">Zinc</keyword>
<keyword evidence="1" id="KW-0863">Zinc-finger</keyword>
<dbReference type="Proteomes" id="UP000014254">
    <property type="component" value="Unassembled WGS sequence"/>
</dbReference>
<feature type="region of interest" description="Disordered" evidence="3">
    <location>
        <begin position="44"/>
        <end position="63"/>
    </location>
</feature>
<dbReference type="VEuPathDB" id="FungiDB:HMPREF1544_08443"/>
<feature type="region of interest" description="Disordered" evidence="3">
    <location>
        <begin position="1"/>
        <end position="39"/>
    </location>
</feature>
<keyword evidence="1" id="KW-0479">Metal-binding</keyword>
<dbReference type="InterPro" id="IPR013083">
    <property type="entry name" value="Znf_RING/FYVE/PHD"/>
</dbReference>
<keyword evidence="2" id="KW-0175">Coiled coil</keyword>
<sequence>MSDNKWLSWVAEEARQEPEQRSHSRRTPSSSVIPSCSTSSSTVTTVSAASPASPPLQSQQNPNAHNLAATNEMLDIVLPSPTQCFCRKQAHRVFTSEYGPILVCNHFGVDTATATNKATSKYVCGFHVHEISWIKFCDTLRATNHVNIDYVELRSCPLYNFTFCAIFRTSNKFDMNPPIVLPKCFCHKPVIMRINRTNHSISFACKNGDVNGAKKCSWILPAHQVAFPRPNFNIHNCISHEEYMNRKQETLTEKVLSPARPSPTLPHSVNDQPTPPPMPAEGHQADLLATLSRPSSNNNNTTALGSISESNIHQPKPTLAVKSLITPTCVMAKRPTSQPVLSRSSSASSCSVVTSPVMSSETAALPASNNKIDEQQQLALLKYEVSKVRNENSQLKSTINAMTTHFQDLTSKYDRLKGKTTDLQTELHRSRNEHNEQSVLRINCQERLSKIELDVVHLMNDNEKLKEEVLVMLEEKSKSGKDEELNKCRLCFTRNIEYCLIPCYHYAYCQLCAQKLTECAICRTEIFSIQKIYNC</sequence>
<accession>S2JY76</accession>
<evidence type="ECO:0000256" key="2">
    <source>
        <dbReference type="SAM" id="Coils"/>
    </source>
</evidence>
<feature type="compositionally biased region" description="Basic and acidic residues" evidence="3">
    <location>
        <begin position="12"/>
        <end position="22"/>
    </location>
</feature>
<dbReference type="PROSITE" id="PS50089">
    <property type="entry name" value="ZF_RING_2"/>
    <property type="match status" value="1"/>
</dbReference>
<dbReference type="PANTHER" id="PTHR10044">
    <property type="entry name" value="INHIBITOR OF APOPTOSIS"/>
    <property type="match status" value="1"/>
</dbReference>
<dbReference type="AlphaFoldDB" id="S2JY76"/>
<dbReference type="STRING" id="1220926.S2JY76"/>
<dbReference type="OMA" id="RINCQER"/>
<protein>
    <recommendedName>
        <fullName evidence="4">RING-type domain-containing protein</fullName>
    </recommendedName>
</protein>
<dbReference type="InParanoid" id="S2JY76"/>
<dbReference type="Gene3D" id="3.30.40.10">
    <property type="entry name" value="Zinc/RING finger domain, C3HC4 (zinc finger)"/>
    <property type="match status" value="1"/>
</dbReference>
<evidence type="ECO:0000259" key="4">
    <source>
        <dbReference type="PROSITE" id="PS50089"/>
    </source>
</evidence>
<proteinExistence type="predicted"/>
<name>S2JY76_MUCC1</name>
<evidence type="ECO:0000256" key="1">
    <source>
        <dbReference type="PROSITE-ProRule" id="PRU00175"/>
    </source>
</evidence>
<dbReference type="InterPro" id="IPR050784">
    <property type="entry name" value="IAP"/>
</dbReference>
<reference evidence="6" key="1">
    <citation type="submission" date="2013-05" db="EMBL/GenBank/DDBJ databases">
        <title>The Genome sequence of Mucor circinelloides f. circinelloides 1006PhL.</title>
        <authorList>
            <consortium name="The Broad Institute Genomics Platform"/>
            <person name="Cuomo C."/>
            <person name="Earl A."/>
            <person name="Findley K."/>
            <person name="Lee S.C."/>
            <person name="Walker B."/>
            <person name="Young S."/>
            <person name="Zeng Q."/>
            <person name="Gargeya S."/>
            <person name="Fitzgerald M."/>
            <person name="Haas B."/>
            <person name="Abouelleil A."/>
            <person name="Allen A.W."/>
            <person name="Alvarado L."/>
            <person name="Arachchi H.M."/>
            <person name="Berlin A.M."/>
            <person name="Chapman S.B."/>
            <person name="Gainer-Dewar J."/>
            <person name="Goldberg J."/>
            <person name="Griggs A."/>
            <person name="Gujja S."/>
            <person name="Hansen M."/>
            <person name="Howarth C."/>
            <person name="Imamovic A."/>
            <person name="Ireland A."/>
            <person name="Larimer J."/>
            <person name="McCowan C."/>
            <person name="Murphy C."/>
            <person name="Pearson M."/>
            <person name="Poon T.W."/>
            <person name="Priest M."/>
            <person name="Roberts A."/>
            <person name="Saif S."/>
            <person name="Shea T."/>
            <person name="Sisk P."/>
            <person name="Sykes S."/>
            <person name="Wortman J."/>
            <person name="Nusbaum C."/>
            <person name="Birren B."/>
        </authorList>
    </citation>
    <scope>NUCLEOTIDE SEQUENCE [LARGE SCALE GENOMIC DNA]</scope>
    <source>
        <strain evidence="6">1006PhL</strain>
    </source>
</reference>
<organism evidence="5 6">
    <name type="scientific">Mucor circinelloides f. circinelloides (strain 1006PhL)</name>
    <name type="common">Mucormycosis agent</name>
    <name type="synonym">Calyptromyces circinelloides</name>
    <dbReference type="NCBI Taxonomy" id="1220926"/>
    <lineage>
        <taxon>Eukaryota</taxon>
        <taxon>Fungi</taxon>
        <taxon>Fungi incertae sedis</taxon>
        <taxon>Mucoromycota</taxon>
        <taxon>Mucoromycotina</taxon>
        <taxon>Mucoromycetes</taxon>
        <taxon>Mucorales</taxon>
        <taxon>Mucorineae</taxon>
        <taxon>Mucoraceae</taxon>
        <taxon>Mucor</taxon>
    </lineage>
</organism>
<dbReference type="eggNOG" id="ENOG502SGZE">
    <property type="taxonomic scope" value="Eukaryota"/>
</dbReference>
<gene>
    <name evidence="5" type="ORF">HMPREF1544_08443</name>
</gene>
<evidence type="ECO:0000313" key="5">
    <source>
        <dbReference type="EMBL" id="EPB84800.1"/>
    </source>
</evidence>
<evidence type="ECO:0000256" key="3">
    <source>
        <dbReference type="SAM" id="MobiDB-lite"/>
    </source>
</evidence>
<dbReference type="Gene3D" id="1.20.5.1000">
    <property type="entry name" value="arf6 gtpase in complex with a specific effector, jip4"/>
    <property type="match status" value="1"/>
</dbReference>
<evidence type="ECO:0000313" key="6">
    <source>
        <dbReference type="Proteomes" id="UP000014254"/>
    </source>
</evidence>
<feature type="region of interest" description="Disordered" evidence="3">
    <location>
        <begin position="254"/>
        <end position="282"/>
    </location>
</feature>
<dbReference type="Pfam" id="PF13920">
    <property type="entry name" value="zf-C3HC4_3"/>
    <property type="match status" value="1"/>
</dbReference>
<dbReference type="InterPro" id="IPR001841">
    <property type="entry name" value="Znf_RING"/>
</dbReference>
<feature type="coiled-coil region" evidence="2">
    <location>
        <begin position="413"/>
        <end position="468"/>
    </location>
</feature>
<dbReference type="OrthoDB" id="1711136at2759"/>